<feature type="transmembrane region" description="Helical" evidence="5">
    <location>
        <begin position="64"/>
        <end position="86"/>
    </location>
</feature>
<evidence type="ECO:0000256" key="5">
    <source>
        <dbReference type="RuleBase" id="RU004379"/>
    </source>
</evidence>
<accession>E9HFE5</accession>
<feature type="transmembrane region" description="Helical" evidence="5">
    <location>
        <begin position="209"/>
        <end position="228"/>
    </location>
</feature>
<dbReference type="EMBL" id="GL732635">
    <property type="protein sequence ID" value="EFX69519.1"/>
    <property type="molecule type" value="Genomic_DNA"/>
</dbReference>
<dbReference type="CDD" id="cd10428">
    <property type="entry name" value="LFG_like"/>
    <property type="match status" value="1"/>
</dbReference>
<dbReference type="GO" id="GO:0005794">
    <property type="term" value="C:Golgi apparatus"/>
    <property type="evidence" value="ECO:0000318"/>
    <property type="project" value="GO_Central"/>
</dbReference>
<keyword evidence="8" id="KW-1185">Reference proteome</keyword>
<gene>
    <name evidence="7" type="ORF">DAPPUDRAFT_228637</name>
</gene>
<reference evidence="7 8" key="1">
    <citation type="journal article" date="2011" name="Science">
        <title>The ecoresponsive genome of Daphnia pulex.</title>
        <authorList>
            <person name="Colbourne J.K."/>
            <person name="Pfrender M.E."/>
            <person name="Gilbert D."/>
            <person name="Thomas W.K."/>
            <person name="Tucker A."/>
            <person name="Oakley T.H."/>
            <person name="Tokishita S."/>
            <person name="Aerts A."/>
            <person name="Arnold G.J."/>
            <person name="Basu M.K."/>
            <person name="Bauer D.J."/>
            <person name="Caceres C.E."/>
            <person name="Carmel L."/>
            <person name="Casola C."/>
            <person name="Choi J.H."/>
            <person name="Detter J.C."/>
            <person name="Dong Q."/>
            <person name="Dusheyko S."/>
            <person name="Eads B.D."/>
            <person name="Frohlich T."/>
            <person name="Geiler-Samerotte K.A."/>
            <person name="Gerlach D."/>
            <person name="Hatcher P."/>
            <person name="Jogdeo S."/>
            <person name="Krijgsveld J."/>
            <person name="Kriventseva E.V."/>
            <person name="Kultz D."/>
            <person name="Laforsch C."/>
            <person name="Lindquist E."/>
            <person name="Lopez J."/>
            <person name="Manak J.R."/>
            <person name="Muller J."/>
            <person name="Pangilinan J."/>
            <person name="Patwardhan R.P."/>
            <person name="Pitluck S."/>
            <person name="Pritham E.J."/>
            <person name="Rechtsteiner A."/>
            <person name="Rho M."/>
            <person name="Rogozin I.B."/>
            <person name="Sakarya O."/>
            <person name="Salamov A."/>
            <person name="Schaack S."/>
            <person name="Shapiro H."/>
            <person name="Shiga Y."/>
            <person name="Skalitzky C."/>
            <person name="Smith Z."/>
            <person name="Souvorov A."/>
            <person name="Sung W."/>
            <person name="Tang Z."/>
            <person name="Tsuchiya D."/>
            <person name="Tu H."/>
            <person name="Vos H."/>
            <person name="Wang M."/>
            <person name="Wolf Y.I."/>
            <person name="Yamagata H."/>
            <person name="Yamada T."/>
            <person name="Ye Y."/>
            <person name="Shaw J.R."/>
            <person name="Andrews J."/>
            <person name="Crease T.J."/>
            <person name="Tang H."/>
            <person name="Lucas S.M."/>
            <person name="Robertson H.M."/>
            <person name="Bork P."/>
            <person name="Koonin E.V."/>
            <person name="Zdobnov E.M."/>
            <person name="Grigoriev I.V."/>
            <person name="Lynch M."/>
            <person name="Boore J.L."/>
        </authorList>
    </citation>
    <scope>NUCLEOTIDE SEQUENCE [LARGE SCALE GENOMIC DNA]</scope>
</reference>
<dbReference type="OrthoDB" id="7933078at2759"/>
<dbReference type="KEGG" id="dpx:DAPPUDRAFT_228637"/>
<keyword evidence="3 5" id="KW-1133">Transmembrane helix</keyword>
<evidence type="ECO:0000256" key="6">
    <source>
        <dbReference type="SAM" id="MobiDB-lite"/>
    </source>
</evidence>
<dbReference type="GO" id="GO:0005262">
    <property type="term" value="F:calcium channel activity"/>
    <property type="evidence" value="ECO:0000318"/>
    <property type="project" value="GO_Central"/>
</dbReference>
<keyword evidence="2 5" id="KW-0812">Transmembrane</keyword>
<proteinExistence type="inferred from homology"/>
<evidence type="ECO:0000256" key="2">
    <source>
        <dbReference type="ARBA" id="ARBA00022692"/>
    </source>
</evidence>
<keyword evidence="4 5" id="KW-0472">Membrane</keyword>
<name>E9HFE5_DAPPU</name>
<dbReference type="InParanoid" id="E9HFE5"/>
<dbReference type="AlphaFoldDB" id="E9HFE5"/>
<dbReference type="OMA" id="RYAPMEI"/>
<organism evidence="7 8">
    <name type="scientific">Daphnia pulex</name>
    <name type="common">Water flea</name>
    <dbReference type="NCBI Taxonomy" id="6669"/>
    <lineage>
        <taxon>Eukaryota</taxon>
        <taxon>Metazoa</taxon>
        <taxon>Ecdysozoa</taxon>
        <taxon>Arthropoda</taxon>
        <taxon>Crustacea</taxon>
        <taxon>Branchiopoda</taxon>
        <taxon>Diplostraca</taxon>
        <taxon>Cladocera</taxon>
        <taxon>Anomopoda</taxon>
        <taxon>Daphniidae</taxon>
        <taxon>Daphnia</taxon>
    </lineage>
</organism>
<dbReference type="InterPro" id="IPR006214">
    <property type="entry name" value="Bax_inhibitor_1-related"/>
</dbReference>
<comment type="similarity">
    <text evidence="5">Belongs to the BI1 family.</text>
</comment>
<comment type="subcellular location">
    <subcellularLocation>
        <location evidence="1">Membrane</location>
        <topology evidence="1">Multi-pass membrane protein</topology>
    </subcellularLocation>
</comment>
<dbReference type="GO" id="GO:0016020">
    <property type="term" value="C:membrane"/>
    <property type="evidence" value="ECO:0000318"/>
    <property type="project" value="GO_Central"/>
</dbReference>
<feature type="transmembrane region" description="Helical" evidence="5">
    <location>
        <begin position="154"/>
        <end position="172"/>
    </location>
</feature>
<evidence type="ECO:0000313" key="7">
    <source>
        <dbReference type="EMBL" id="EFX69519.1"/>
    </source>
</evidence>
<feature type="transmembrane region" description="Helical" evidence="5">
    <location>
        <begin position="184"/>
        <end position="203"/>
    </location>
</feature>
<sequence>MTTRPKHQPTSYPHQSTDTIHTAPSSDTNMYGGMNHFDESGSFDDSSRFSFSEKSIRLAFVRKVYAILMAQLTITMGFIALFVFVPSVADFSKDHGEIMWIAFSMSIVLLIVLALCSDFRRRFPLNIILLGLFTICEGIMLGAIASFYESEEVLIAAGICAAVCLSITIFSLQTKWDITSSGVCKGFLFVSLIVLLMFGIMAICMQDKVVNLVYASLGALVFSIYLVFDTQLMLGGKHQETLTQMVGFPCETLK</sequence>
<dbReference type="Proteomes" id="UP000000305">
    <property type="component" value="Unassembled WGS sequence"/>
</dbReference>
<evidence type="ECO:0000313" key="8">
    <source>
        <dbReference type="Proteomes" id="UP000000305"/>
    </source>
</evidence>
<evidence type="ECO:0000256" key="3">
    <source>
        <dbReference type="ARBA" id="ARBA00022989"/>
    </source>
</evidence>
<evidence type="ECO:0000256" key="4">
    <source>
        <dbReference type="ARBA" id="ARBA00023136"/>
    </source>
</evidence>
<feature type="transmembrane region" description="Helical" evidence="5">
    <location>
        <begin position="98"/>
        <end position="115"/>
    </location>
</feature>
<dbReference type="Pfam" id="PF01027">
    <property type="entry name" value="Bax1-I"/>
    <property type="match status" value="1"/>
</dbReference>
<feature type="region of interest" description="Disordered" evidence="6">
    <location>
        <begin position="1"/>
        <end position="20"/>
    </location>
</feature>
<feature type="compositionally biased region" description="Polar residues" evidence="6">
    <location>
        <begin position="8"/>
        <end position="20"/>
    </location>
</feature>
<dbReference type="HOGENOM" id="CLU_058671_3_1_1"/>
<dbReference type="eggNOG" id="KOG2322">
    <property type="taxonomic scope" value="Eukaryota"/>
</dbReference>
<evidence type="ECO:0000256" key="1">
    <source>
        <dbReference type="ARBA" id="ARBA00004141"/>
    </source>
</evidence>
<feature type="transmembrane region" description="Helical" evidence="5">
    <location>
        <begin position="127"/>
        <end position="148"/>
    </location>
</feature>
<dbReference type="PhylomeDB" id="E9HFE5"/>
<protein>
    <submittedName>
        <fullName evidence="7">Uncharacterized protein</fullName>
    </submittedName>
</protein>
<dbReference type="PANTHER" id="PTHR23291:SF47">
    <property type="entry name" value="TRANSMEMBRANE BAX INHIBITOR MOTIF CONTAINING 7"/>
    <property type="match status" value="1"/>
</dbReference>
<dbReference type="PANTHER" id="PTHR23291">
    <property type="entry name" value="BAX INHIBITOR-RELATED"/>
    <property type="match status" value="1"/>
</dbReference>